<dbReference type="InterPro" id="IPR015943">
    <property type="entry name" value="WD40/YVTN_repeat-like_dom_sf"/>
</dbReference>
<dbReference type="PROSITE" id="PS50082">
    <property type="entry name" value="WD_REPEATS_2"/>
    <property type="match status" value="2"/>
</dbReference>
<dbReference type="InterPro" id="IPR036322">
    <property type="entry name" value="WD40_repeat_dom_sf"/>
</dbReference>
<feature type="repeat" description="WD" evidence="3">
    <location>
        <begin position="217"/>
        <end position="258"/>
    </location>
</feature>
<name>A0A9W4JF09_9EURO</name>
<evidence type="ECO:0000313" key="4">
    <source>
        <dbReference type="EMBL" id="CAG8390079.1"/>
    </source>
</evidence>
<comment type="caution">
    <text evidence="4">The sequence shown here is derived from an EMBL/GenBank/DDBJ whole genome shotgun (WGS) entry which is preliminary data.</text>
</comment>
<proteinExistence type="predicted"/>
<gene>
    <name evidence="4" type="ORF">PSALAMII_LOCUS6601</name>
</gene>
<accession>A0A9W4JF09</accession>
<evidence type="ECO:0000256" key="3">
    <source>
        <dbReference type="PROSITE-ProRule" id="PRU00221"/>
    </source>
</evidence>
<protein>
    <recommendedName>
        <fullName evidence="6">Anaphase-promoting complex subunit 4 WD40 domain-containing protein</fullName>
    </recommendedName>
</protein>
<dbReference type="InterPro" id="IPR019775">
    <property type="entry name" value="WD40_repeat_CS"/>
</dbReference>
<reference evidence="4" key="1">
    <citation type="submission" date="2021-07" db="EMBL/GenBank/DDBJ databases">
        <authorList>
            <person name="Branca A.L. A."/>
        </authorList>
    </citation>
    <scope>NUCLEOTIDE SEQUENCE</scope>
</reference>
<dbReference type="SUPFAM" id="SSF50978">
    <property type="entry name" value="WD40 repeat-like"/>
    <property type="match status" value="1"/>
</dbReference>
<evidence type="ECO:0000256" key="2">
    <source>
        <dbReference type="ARBA" id="ARBA00022737"/>
    </source>
</evidence>
<dbReference type="Gene3D" id="2.130.10.10">
    <property type="entry name" value="YVTN repeat-like/Quinoprotein amine dehydrogenase"/>
    <property type="match status" value="2"/>
</dbReference>
<keyword evidence="2" id="KW-0677">Repeat</keyword>
<organism evidence="4 5">
    <name type="scientific">Penicillium salamii</name>
    <dbReference type="NCBI Taxonomy" id="1612424"/>
    <lineage>
        <taxon>Eukaryota</taxon>
        <taxon>Fungi</taxon>
        <taxon>Dikarya</taxon>
        <taxon>Ascomycota</taxon>
        <taxon>Pezizomycotina</taxon>
        <taxon>Eurotiomycetes</taxon>
        <taxon>Eurotiomycetidae</taxon>
        <taxon>Eurotiales</taxon>
        <taxon>Aspergillaceae</taxon>
        <taxon>Penicillium</taxon>
    </lineage>
</organism>
<evidence type="ECO:0000313" key="5">
    <source>
        <dbReference type="Proteomes" id="UP001152592"/>
    </source>
</evidence>
<dbReference type="InterPro" id="IPR001680">
    <property type="entry name" value="WD40_rpt"/>
</dbReference>
<evidence type="ECO:0000256" key="1">
    <source>
        <dbReference type="ARBA" id="ARBA00022574"/>
    </source>
</evidence>
<feature type="repeat" description="WD" evidence="3">
    <location>
        <begin position="303"/>
        <end position="344"/>
    </location>
</feature>
<dbReference type="AlphaFoldDB" id="A0A9W4JF09"/>
<dbReference type="EMBL" id="CAJVPD010000244">
    <property type="protein sequence ID" value="CAG8390079.1"/>
    <property type="molecule type" value="Genomic_DNA"/>
</dbReference>
<dbReference type="Pfam" id="PF00400">
    <property type="entry name" value="WD40"/>
    <property type="match status" value="2"/>
</dbReference>
<dbReference type="OrthoDB" id="937291at2759"/>
<sequence length="433" mass="48596">MGSMNQKKFLEQFVYALEHDFTSPSGEPATWAPDHPKHWGQERAKIAFEESTSTPAFSHDNKLLAVGIDGDVHVFHVATQERLQVLRKHTDVIEKVEFAPCAVDHLQRQSKTRYILLSEGPVGEKHMIILWELDVHGKLVEKREGKSAIADPPEAEEDRHCLEGHLAPFGNAAFSPDSRTILYVTNNETTQSEPREAASLPCINVWSIESHHLRHQLLGHEDTIMWAAVSPDNLQIASASWDGTARIWDLDSGICLHVVGPLGGQIWSGAFSPNAKYLAISQGNPKTYIHIYETGTGNPVSRFEGFHRAAHSLTWSPDGTMIACGADRGELCIWDPYTGNEQMRWRLAFDNPLMSRLAIVRKVQFVDGGRKLIFQINEGTVELYDFESNTKKQFGRRVEDRIDKFPPSEMVCSGDSRLLVVPDADGVLRRWGL</sequence>
<dbReference type="PROSITE" id="PS50294">
    <property type="entry name" value="WD_REPEATS_REGION"/>
    <property type="match status" value="1"/>
</dbReference>
<dbReference type="SMART" id="SM00320">
    <property type="entry name" value="WD40"/>
    <property type="match status" value="5"/>
</dbReference>
<dbReference type="PANTHER" id="PTHR19879">
    <property type="entry name" value="TRANSCRIPTION INITIATION FACTOR TFIID"/>
    <property type="match status" value="1"/>
</dbReference>
<keyword evidence="1 3" id="KW-0853">WD repeat</keyword>
<dbReference type="Proteomes" id="UP001152592">
    <property type="component" value="Unassembled WGS sequence"/>
</dbReference>
<dbReference type="PROSITE" id="PS00678">
    <property type="entry name" value="WD_REPEATS_1"/>
    <property type="match status" value="1"/>
</dbReference>
<dbReference type="PANTHER" id="PTHR19879:SF9">
    <property type="entry name" value="TRANSCRIPTION INITIATION FACTOR TFIID SUBUNIT 5"/>
    <property type="match status" value="1"/>
</dbReference>
<evidence type="ECO:0008006" key="6">
    <source>
        <dbReference type="Google" id="ProtNLM"/>
    </source>
</evidence>